<dbReference type="SMART" id="SM00679">
    <property type="entry name" value="CTNS"/>
    <property type="match status" value="2"/>
</dbReference>
<reference evidence="8 9" key="1">
    <citation type="submission" date="2025-04" db="UniProtKB">
        <authorList>
            <consortium name="RefSeq"/>
        </authorList>
    </citation>
    <scope>IDENTIFICATION</scope>
    <source>
        <tissue evidence="8 9">Whole sample</tissue>
    </source>
</reference>
<dbReference type="GeneID" id="111133023"/>
<dbReference type="Gene3D" id="1.20.1280.290">
    <property type="match status" value="2"/>
</dbReference>
<evidence type="ECO:0000313" key="7">
    <source>
        <dbReference type="Proteomes" id="UP000694844"/>
    </source>
</evidence>
<dbReference type="RefSeq" id="XP_022336766.1">
    <property type="nucleotide sequence ID" value="XM_022481058.1"/>
</dbReference>
<keyword evidence="7" id="KW-1185">Reference proteome</keyword>
<dbReference type="PANTHER" id="PTHR16201">
    <property type="entry name" value="SEVEN TRANSMEMBRANE PROTEIN 1-RELATED"/>
    <property type="match status" value="1"/>
</dbReference>
<dbReference type="RefSeq" id="XP_022336763.1">
    <property type="nucleotide sequence ID" value="XM_022481055.1"/>
</dbReference>
<accession>A0A8B8EB85</accession>
<feature type="transmembrane region" description="Helical" evidence="6">
    <location>
        <begin position="74"/>
        <end position="90"/>
    </location>
</feature>
<dbReference type="GO" id="GO:0015174">
    <property type="term" value="F:basic amino acid transmembrane transporter activity"/>
    <property type="evidence" value="ECO:0007669"/>
    <property type="project" value="UniProtKB-ARBA"/>
</dbReference>
<dbReference type="Pfam" id="PF04193">
    <property type="entry name" value="PQ-loop"/>
    <property type="match status" value="2"/>
</dbReference>
<evidence type="ECO:0000256" key="1">
    <source>
        <dbReference type="ARBA" id="ARBA00004141"/>
    </source>
</evidence>
<evidence type="ECO:0000256" key="6">
    <source>
        <dbReference type="SAM" id="Phobius"/>
    </source>
</evidence>
<evidence type="ECO:0000256" key="3">
    <source>
        <dbReference type="ARBA" id="ARBA00022989"/>
    </source>
</evidence>
<name>A0A8B8EB85_CRAVI</name>
<keyword evidence="2 6" id="KW-0812">Transmembrane</keyword>
<keyword evidence="3 6" id="KW-1133">Transmembrane helix</keyword>
<feature type="transmembrane region" description="Helical" evidence="6">
    <location>
        <begin position="149"/>
        <end position="168"/>
    </location>
</feature>
<dbReference type="PANTHER" id="PTHR16201:SF34">
    <property type="entry name" value="LYSOSOMAL AMINO ACID TRANSPORTER 1"/>
    <property type="match status" value="1"/>
</dbReference>
<gene>
    <name evidence="8 9 10 11" type="primary">LOC111133023</name>
</gene>
<dbReference type="Proteomes" id="UP000694844">
    <property type="component" value="Chromosome 5"/>
</dbReference>
<evidence type="ECO:0000256" key="5">
    <source>
        <dbReference type="ARBA" id="ARBA00038039"/>
    </source>
</evidence>
<dbReference type="OrthoDB" id="8048523at2759"/>
<evidence type="ECO:0000313" key="8">
    <source>
        <dbReference type="RefSeq" id="XP_022336763.1"/>
    </source>
</evidence>
<dbReference type="InterPro" id="IPR006603">
    <property type="entry name" value="PQ-loop_rpt"/>
</dbReference>
<sequence>MPEGSYPLVDVYFHIDSNNVSSTNCSTGIQWIYKVLGDCVSDAKGISSVALGVASILFWMVVSIPQMVKNCRNIAGVEGISILLILQWTLGDATNLVGAILTKQLPLQVYLAIYFVFADLVLFSQYVYYQIWKRKQSKESNGPGTLPKIVLCFTGAFLGTNFLGPSVYQTLSTFPIRDVNLPVKTHPAGRSLLGINVLHNAVIFHGFTDELGYAIGIVSSIFYIGSRSAQLYKNYKRQSTEGLSLLMFLLAIFGNLTYGLAIIVRDLEGVYIIRHIPWLIGSLGVILLDASLLLQFKYYGGDNAFDKLSQEPLLRDQEIVVDVEREDHHYGSIN</sequence>
<feature type="transmembrane region" description="Helical" evidence="6">
    <location>
        <begin position="245"/>
        <end position="264"/>
    </location>
</feature>
<dbReference type="KEGG" id="cvn:111133023"/>
<evidence type="ECO:0000313" key="9">
    <source>
        <dbReference type="RefSeq" id="XP_022336764.1"/>
    </source>
</evidence>
<keyword evidence="4 6" id="KW-0472">Membrane</keyword>
<dbReference type="GO" id="GO:0098852">
    <property type="term" value="C:lytic vacuole membrane"/>
    <property type="evidence" value="ECO:0007669"/>
    <property type="project" value="UniProtKB-ARBA"/>
</dbReference>
<feature type="transmembrane region" description="Helical" evidence="6">
    <location>
        <begin position="110"/>
        <end position="129"/>
    </location>
</feature>
<evidence type="ECO:0000256" key="2">
    <source>
        <dbReference type="ARBA" id="ARBA00022692"/>
    </source>
</evidence>
<feature type="transmembrane region" description="Helical" evidence="6">
    <location>
        <begin position="202"/>
        <end position="224"/>
    </location>
</feature>
<comment type="similarity">
    <text evidence="5">Belongs to the laat-1 family.</text>
</comment>
<dbReference type="RefSeq" id="XP_022336765.1">
    <property type="nucleotide sequence ID" value="XM_022481057.1"/>
</dbReference>
<protein>
    <submittedName>
        <fullName evidence="8 9">Lysosomal amino acid transporter 1 homolog isoform X1</fullName>
    </submittedName>
</protein>
<evidence type="ECO:0000313" key="10">
    <source>
        <dbReference type="RefSeq" id="XP_022336765.1"/>
    </source>
</evidence>
<proteinExistence type="inferred from homology"/>
<organism evidence="7 11">
    <name type="scientific">Crassostrea virginica</name>
    <name type="common">Eastern oyster</name>
    <dbReference type="NCBI Taxonomy" id="6565"/>
    <lineage>
        <taxon>Eukaryota</taxon>
        <taxon>Metazoa</taxon>
        <taxon>Spiralia</taxon>
        <taxon>Lophotrochozoa</taxon>
        <taxon>Mollusca</taxon>
        <taxon>Bivalvia</taxon>
        <taxon>Autobranchia</taxon>
        <taxon>Pteriomorphia</taxon>
        <taxon>Ostreida</taxon>
        <taxon>Ostreoidea</taxon>
        <taxon>Ostreidae</taxon>
        <taxon>Crassostrea</taxon>
    </lineage>
</organism>
<dbReference type="FunFam" id="1.20.1280.290:FF:000009">
    <property type="entry name" value="PQ loop repeat family protein"/>
    <property type="match status" value="1"/>
</dbReference>
<comment type="subcellular location">
    <subcellularLocation>
        <location evidence="1">Membrane</location>
        <topology evidence="1">Multi-pass membrane protein</topology>
    </subcellularLocation>
</comment>
<evidence type="ECO:0000256" key="4">
    <source>
        <dbReference type="ARBA" id="ARBA00023136"/>
    </source>
</evidence>
<evidence type="ECO:0000313" key="11">
    <source>
        <dbReference type="RefSeq" id="XP_022336766.1"/>
    </source>
</evidence>
<feature type="transmembrane region" description="Helical" evidence="6">
    <location>
        <begin position="276"/>
        <end position="294"/>
    </location>
</feature>
<dbReference type="AlphaFoldDB" id="A0A8B8EB85"/>
<dbReference type="RefSeq" id="XP_022336764.1">
    <property type="nucleotide sequence ID" value="XM_022481056.1"/>
</dbReference>
<feature type="transmembrane region" description="Helical" evidence="6">
    <location>
        <begin position="45"/>
        <end position="62"/>
    </location>
</feature>
<dbReference type="InterPro" id="IPR051415">
    <property type="entry name" value="LAAT-1"/>
</dbReference>